<reference evidence="2" key="1">
    <citation type="submission" date="2020-02" db="EMBL/GenBank/DDBJ databases">
        <authorList>
            <person name="Meier V. D."/>
        </authorList>
    </citation>
    <scope>NUCLEOTIDE SEQUENCE</scope>
    <source>
        <strain evidence="2">AVDCRST_MAG12</strain>
    </source>
</reference>
<dbReference type="EMBL" id="CADCVK010000404">
    <property type="protein sequence ID" value="CAA9504187.1"/>
    <property type="molecule type" value="Genomic_DNA"/>
</dbReference>
<gene>
    <name evidence="2" type="ORF">AVDCRST_MAG12-2842</name>
</gene>
<accession>A0A6J4SSI7</accession>
<dbReference type="AlphaFoldDB" id="A0A6J4SSI7"/>
<name>A0A6J4SSI7_9ACTN</name>
<feature type="non-terminal residue" evidence="2">
    <location>
        <position position="1"/>
    </location>
</feature>
<protein>
    <submittedName>
        <fullName evidence="2">Uncharacterized protein</fullName>
    </submittedName>
</protein>
<evidence type="ECO:0000256" key="1">
    <source>
        <dbReference type="SAM" id="MobiDB-lite"/>
    </source>
</evidence>
<feature type="non-terminal residue" evidence="2">
    <location>
        <position position="59"/>
    </location>
</feature>
<sequence length="59" mass="6704">VQEEQQGQGRRSDRQGHRPRQGGRRLAYRQQGQEGRGACRPGQGHPQEEEGRRQGPTEV</sequence>
<proteinExistence type="predicted"/>
<feature type="region of interest" description="Disordered" evidence="1">
    <location>
        <begin position="1"/>
        <end position="59"/>
    </location>
</feature>
<evidence type="ECO:0000313" key="2">
    <source>
        <dbReference type="EMBL" id="CAA9504187.1"/>
    </source>
</evidence>
<feature type="compositionally biased region" description="Basic and acidic residues" evidence="1">
    <location>
        <begin position="46"/>
        <end position="59"/>
    </location>
</feature>
<organism evidence="2">
    <name type="scientific">uncultured Rubrobacteraceae bacterium</name>
    <dbReference type="NCBI Taxonomy" id="349277"/>
    <lineage>
        <taxon>Bacteria</taxon>
        <taxon>Bacillati</taxon>
        <taxon>Actinomycetota</taxon>
        <taxon>Rubrobacteria</taxon>
        <taxon>Rubrobacterales</taxon>
        <taxon>Rubrobacteraceae</taxon>
        <taxon>environmental samples</taxon>
    </lineage>
</organism>
<feature type="compositionally biased region" description="Basic residues" evidence="1">
    <location>
        <begin position="17"/>
        <end position="27"/>
    </location>
</feature>